<organism evidence="2">
    <name type="scientific">Vitis vinifera</name>
    <name type="common">Grape</name>
    <dbReference type="NCBI Taxonomy" id="29760"/>
    <lineage>
        <taxon>Eukaryota</taxon>
        <taxon>Viridiplantae</taxon>
        <taxon>Streptophyta</taxon>
        <taxon>Embryophyta</taxon>
        <taxon>Tracheophyta</taxon>
        <taxon>Spermatophyta</taxon>
        <taxon>Magnoliopsida</taxon>
        <taxon>eudicotyledons</taxon>
        <taxon>Gunneridae</taxon>
        <taxon>Pentapetalae</taxon>
        <taxon>rosids</taxon>
        <taxon>Vitales</taxon>
        <taxon>Vitaceae</taxon>
        <taxon>Viteae</taxon>
        <taxon>Vitis</taxon>
    </lineage>
</organism>
<sequence>MAWGPWHHTKCYGMHIGMKNGTCHHVSWHGLWHYGKGCDKRHGISDGMRHVSRHRSGHYGRSCGLHHDTNDGMRHMSWHGPWHHSRGHGTHHGKGQWHTSRVLA</sequence>
<accession>A5B0P0</accession>
<reference evidence="2" key="1">
    <citation type="journal article" date="2007" name="PLoS ONE">
        <title>The first genome sequence of an elite grapevine cultivar (Pinot noir Vitis vinifera L.): coping with a highly heterozygous genome.</title>
        <authorList>
            <person name="Velasco R."/>
            <person name="Zharkikh A."/>
            <person name="Troggio M."/>
            <person name="Cartwright D.A."/>
            <person name="Cestaro A."/>
            <person name="Pruss D."/>
            <person name="Pindo M."/>
            <person name="FitzGerald L.M."/>
            <person name="Vezzulli S."/>
            <person name="Reid J."/>
            <person name="Malacarne G."/>
            <person name="Iliev D."/>
            <person name="Coppola G."/>
            <person name="Wardell B."/>
            <person name="Micheletti D."/>
            <person name="Macalma T."/>
            <person name="Facci M."/>
            <person name="Mitchell J.T."/>
            <person name="Perazzolli M."/>
            <person name="Eldredge G."/>
            <person name="Gatto P."/>
            <person name="Oyzerski R."/>
            <person name="Moretto M."/>
            <person name="Gutin N."/>
            <person name="Stefanini M."/>
            <person name="Chen Y."/>
            <person name="Segala C."/>
            <person name="Davenport C."/>
            <person name="Dematte L."/>
            <person name="Mraz A."/>
            <person name="Battilana J."/>
            <person name="Stormo K."/>
            <person name="Costa F."/>
            <person name="Tao Q."/>
            <person name="Si-Ammour A."/>
            <person name="Harkins T."/>
            <person name="Lackey A."/>
            <person name="Perbost C."/>
            <person name="Taillon B."/>
            <person name="Stella A."/>
            <person name="Solovyev V."/>
            <person name="Fawcett J.A."/>
            <person name="Sterck L."/>
            <person name="Vandepoele K."/>
            <person name="Grando S.M."/>
            <person name="Toppo S."/>
            <person name="Moser C."/>
            <person name="Lanchbury J."/>
            <person name="Bogden R."/>
            <person name="Skolnick M."/>
            <person name="Sgaramella V."/>
            <person name="Bhatnagar S.K."/>
            <person name="Fontana P."/>
            <person name="Gutin A."/>
            <person name="Van de Peer Y."/>
            <person name="Salamini F."/>
            <person name="Viola R."/>
        </authorList>
    </citation>
    <scope>NUCLEOTIDE SEQUENCE</scope>
</reference>
<protein>
    <submittedName>
        <fullName evidence="2">Uncharacterized protein</fullName>
    </submittedName>
</protein>
<gene>
    <name evidence="2" type="ORF">VITISV_032925</name>
</gene>
<evidence type="ECO:0000256" key="1">
    <source>
        <dbReference type="SAM" id="MobiDB-lite"/>
    </source>
</evidence>
<dbReference type="AlphaFoldDB" id="A5B0P0"/>
<dbReference type="EMBL" id="AM442526">
    <property type="protein sequence ID" value="CAN67359.1"/>
    <property type="molecule type" value="Genomic_DNA"/>
</dbReference>
<evidence type="ECO:0000313" key="2">
    <source>
        <dbReference type="EMBL" id="CAN67359.1"/>
    </source>
</evidence>
<feature type="region of interest" description="Disordered" evidence="1">
    <location>
        <begin position="84"/>
        <end position="104"/>
    </location>
</feature>
<feature type="compositionally biased region" description="Basic residues" evidence="1">
    <location>
        <begin position="84"/>
        <end position="95"/>
    </location>
</feature>
<name>A5B0P0_VITVI</name>
<proteinExistence type="predicted"/>